<organism evidence="11 12">
    <name type="scientific">Solidesulfovibrio aerotolerans</name>
    <dbReference type="NCBI Taxonomy" id="295255"/>
    <lineage>
        <taxon>Bacteria</taxon>
        <taxon>Pseudomonadati</taxon>
        <taxon>Thermodesulfobacteriota</taxon>
        <taxon>Desulfovibrionia</taxon>
        <taxon>Desulfovibrionales</taxon>
        <taxon>Desulfovibrionaceae</taxon>
        <taxon>Solidesulfovibrio</taxon>
    </lineage>
</organism>
<dbReference type="GO" id="GO:0005886">
    <property type="term" value="C:plasma membrane"/>
    <property type="evidence" value="ECO:0007669"/>
    <property type="project" value="UniProtKB-SubCell"/>
</dbReference>
<dbReference type="GO" id="GO:0071973">
    <property type="term" value="P:bacterial-type flagellum-dependent cell motility"/>
    <property type="evidence" value="ECO:0007669"/>
    <property type="project" value="InterPro"/>
</dbReference>
<evidence type="ECO:0000256" key="3">
    <source>
        <dbReference type="ARBA" id="ARBA00008281"/>
    </source>
</evidence>
<sequence>MDPVPVVDAARAVGAWARTRPGIPQSIRGKITRAVGAWARAWPGRGAALLLLALVWLLVAGASRPCQAAGEAVVRGGTVTFPPFEVNIDDGGKIGRLRLAFEVLFSDEQGAKIAASGQVREDLLLFFRDKTAAQLLAPRGRDALRAQLLQLLNASIGGPKAIRLYFLEYLVIKAERP</sequence>
<evidence type="ECO:0000256" key="10">
    <source>
        <dbReference type="RuleBase" id="RU364125"/>
    </source>
</evidence>
<evidence type="ECO:0000256" key="4">
    <source>
        <dbReference type="ARBA" id="ARBA00022475"/>
    </source>
</evidence>
<dbReference type="AlphaFoldDB" id="A0A7C9MK92"/>
<keyword evidence="11" id="KW-0966">Cell projection</keyword>
<proteinExistence type="inferred from homology"/>
<dbReference type="EMBL" id="WVUD01000025">
    <property type="protein sequence ID" value="MYL84129.1"/>
    <property type="molecule type" value="Genomic_DNA"/>
</dbReference>
<dbReference type="GO" id="GO:0009425">
    <property type="term" value="C:bacterial-type flagellum basal body"/>
    <property type="evidence" value="ECO:0007669"/>
    <property type="project" value="InterPro"/>
</dbReference>
<evidence type="ECO:0000256" key="6">
    <source>
        <dbReference type="ARBA" id="ARBA00022692"/>
    </source>
</evidence>
<evidence type="ECO:0000313" key="11">
    <source>
        <dbReference type="EMBL" id="MYL84129.1"/>
    </source>
</evidence>
<dbReference type="Pfam" id="PF03748">
    <property type="entry name" value="FliL"/>
    <property type="match status" value="1"/>
</dbReference>
<keyword evidence="7 10" id="KW-0283">Flagellar rotation</keyword>
<comment type="similarity">
    <text evidence="3 10">Belongs to the FliL family.</text>
</comment>
<keyword evidence="11" id="KW-0282">Flagellum</keyword>
<evidence type="ECO:0000256" key="5">
    <source>
        <dbReference type="ARBA" id="ARBA00022500"/>
    </source>
</evidence>
<name>A0A7C9MK92_9BACT</name>
<comment type="function">
    <text evidence="1 10">Controls the rotational direction of flagella during chemotaxis.</text>
</comment>
<keyword evidence="5 10" id="KW-0145">Chemotaxis</keyword>
<evidence type="ECO:0000256" key="8">
    <source>
        <dbReference type="ARBA" id="ARBA00022989"/>
    </source>
</evidence>
<dbReference type="Proteomes" id="UP000482487">
    <property type="component" value="Unassembled WGS sequence"/>
</dbReference>
<evidence type="ECO:0000256" key="2">
    <source>
        <dbReference type="ARBA" id="ARBA00004162"/>
    </source>
</evidence>
<comment type="subcellular location">
    <subcellularLocation>
        <location evidence="2">Cell membrane</location>
        <topology evidence="2">Single-pass membrane protein</topology>
    </subcellularLocation>
</comment>
<gene>
    <name evidence="11" type="ORF">GTA51_13430</name>
</gene>
<accession>A0A7C9MK92</accession>
<keyword evidence="12" id="KW-1185">Reference proteome</keyword>
<comment type="caution">
    <text evidence="11">The sequence shown here is derived from an EMBL/GenBank/DDBJ whole genome shotgun (WGS) entry which is preliminary data.</text>
</comment>
<keyword evidence="4 10" id="KW-1003">Cell membrane</keyword>
<evidence type="ECO:0000256" key="7">
    <source>
        <dbReference type="ARBA" id="ARBA00022779"/>
    </source>
</evidence>
<dbReference type="OrthoDB" id="5458619at2"/>
<keyword evidence="9 10" id="KW-0472">Membrane</keyword>
<dbReference type="GO" id="GO:0006935">
    <property type="term" value="P:chemotaxis"/>
    <property type="evidence" value="ECO:0007669"/>
    <property type="project" value="UniProtKB-KW"/>
</dbReference>
<reference evidence="11 12" key="1">
    <citation type="submission" date="2020-01" db="EMBL/GenBank/DDBJ databases">
        <title>Genome sequence of Desulfovibrio aerotolerans DSM 16695(T).</title>
        <authorList>
            <person name="Karnachuk O."/>
            <person name="Avakyan M."/>
            <person name="Mardanov A."/>
            <person name="Kadnikov V."/>
            <person name="Ravin N."/>
        </authorList>
    </citation>
    <scope>NUCLEOTIDE SEQUENCE [LARGE SCALE GENOMIC DNA]</scope>
    <source>
        <strain evidence="11 12">DSM 16695</strain>
    </source>
</reference>
<evidence type="ECO:0000313" key="12">
    <source>
        <dbReference type="Proteomes" id="UP000482487"/>
    </source>
</evidence>
<protein>
    <recommendedName>
        <fullName evidence="10">Flagellar protein FliL</fullName>
    </recommendedName>
</protein>
<keyword evidence="8" id="KW-1133">Transmembrane helix</keyword>
<dbReference type="InterPro" id="IPR005503">
    <property type="entry name" value="FliL"/>
</dbReference>
<keyword evidence="6" id="KW-0812">Transmembrane</keyword>
<keyword evidence="11" id="KW-0969">Cilium</keyword>
<evidence type="ECO:0000256" key="1">
    <source>
        <dbReference type="ARBA" id="ARBA00002254"/>
    </source>
</evidence>
<evidence type="ECO:0000256" key="9">
    <source>
        <dbReference type="ARBA" id="ARBA00023136"/>
    </source>
</evidence>